<keyword evidence="3" id="KW-1185">Reference proteome</keyword>
<sequence length="257" mass="28956">MEGITSMTGTQIFKMELFKYVRDKTYIMSTGILAVINIFVTIYFTNIIDNYTQYSGLEDNYFFGFMVVFLVLTIFANMIFMFLYPFHLVSMDYKNNVMSMLVSSGVNRTQLFFAKIGAIFLWTILLTLVLVFIPFALILFKLLQVVDVQSLISGITQGINMAGFSFLGMMVSSFISYINSLVIIATATIMLKGNSLTFFLFIGLGMVQSAVASLLSFVPLSLNFSMTGILIMNNLITVVMTLIFILISLHFMKTQNL</sequence>
<dbReference type="EMBL" id="NGJT01000004">
    <property type="protein sequence ID" value="RST95306.1"/>
    <property type="molecule type" value="Genomic_DNA"/>
</dbReference>
<accession>A0A429ZNQ9</accession>
<evidence type="ECO:0000313" key="3">
    <source>
        <dbReference type="Proteomes" id="UP000288490"/>
    </source>
</evidence>
<dbReference type="Proteomes" id="UP000288490">
    <property type="component" value="Unassembled WGS sequence"/>
</dbReference>
<feature type="transmembrane region" description="Helical" evidence="1">
    <location>
        <begin position="60"/>
        <end position="84"/>
    </location>
</feature>
<keyword evidence="1" id="KW-0472">Membrane</keyword>
<feature type="transmembrane region" description="Helical" evidence="1">
    <location>
        <begin position="230"/>
        <end position="252"/>
    </location>
</feature>
<feature type="transmembrane region" description="Helical" evidence="1">
    <location>
        <begin position="118"/>
        <end position="143"/>
    </location>
</feature>
<feature type="transmembrane region" description="Helical" evidence="1">
    <location>
        <begin position="25"/>
        <end position="48"/>
    </location>
</feature>
<evidence type="ECO:0000313" key="2">
    <source>
        <dbReference type="EMBL" id="RST95306.1"/>
    </source>
</evidence>
<keyword evidence="1" id="KW-1133">Transmembrane helix</keyword>
<reference evidence="2 3" key="1">
    <citation type="submission" date="2017-05" db="EMBL/GenBank/DDBJ databases">
        <title>Vagococcus spp. assemblies.</title>
        <authorList>
            <person name="Gulvik C.A."/>
        </authorList>
    </citation>
    <scope>NUCLEOTIDE SEQUENCE [LARGE SCALE GENOMIC DNA]</scope>
    <source>
        <strain evidence="2 3">SS1994</strain>
    </source>
</reference>
<dbReference type="Pfam" id="PF12730">
    <property type="entry name" value="ABC2_membrane_4"/>
    <property type="match status" value="1"/>
</dbReference>
<comment type="caution">
    <text evidence="2">The sequence shown here is derived from an EMBL/GenBank/DDBJ whole genome shotgun (WGS) entry which is preliminary data.</text>
</comment>
<proteinExistence type="predicted"/>
<dbReference type="OrthoDB" id="2242834at2"/>
<feature type="transmembrane region" description="Helical" evidence="1">
    <location>
        <begin position="163"/>
        <end position="184"/>
    </location>
</feature>
<evidence type="ECO:0000256" key="1">
    <source>
        <dbReference type="SAM" id="Phobius"/>
    </source>
</evidence>
<feature type="transmembrane region" description="Helical" evidence="1">
    <location>
        <begin position="196"/>
        <end position="218"/>
    </location>
</feature>
<protein>
    <submittedName>
        <fullName evidence="2">Uncharacterized protein</fullName>
    </submittedName>
</protein>
<keyword evidence="1" id="KW-0812">Transmembrane</keyword>
<organism evidence="2 3">
    <name type="scientific">Vagococcus bubulae</name>
    <dbReference type="NCBI Taxonomy" id="1977868"/>
    <lineage>
        <taxon>Bacteria</taxon>
        <taxon>Bacillati</taxon>
        <taxon>Bacillota</taxon>
        <taxon>Bacilli</taxon>
        <taxon>Lactobacillales</taxon>
        <taxon>Enterococcaceae</taxon>
        <taxon>Vagococcus</taxon>
    </lineage>
</organism>
<dbReference type="AlphaFoldDB" id="A0A429ZNQ9"/>
<gene>
    <name evidence="2" type="ORF">CBF36_03470</name>
</gene>
<name>A0A429ZNQ9_9ENTE</name>